<keyword evidence="1" id="KW-1133">Transmembrane helix</keyword>
<dbReference type="Proteomes" id="UP000746595">
    <property type="component" value="Unassembled WGS sequence"/>
</dbReference>
<comment type="caution">
    <text evidence="2">The sequence shown here is derived from an EMBL/GenBank/DDBJ whole genome shotgun (WGS) entry which is preliminary data.</text>
</comment>
<evidence type="ECO:0008006" key="4">
    <source>
        <dbReference type="Google" id="ProtNLM"/>
    </source>
</evidence>
<feature type="transmembrane region" description="Helical" evidence="1">
    <location>
        <begin position="6"/>
        <end position="39"/>
    </location>
</feature>
<keyword evidence="1" id="KW-0812">Transmembrane</keyword>
<proteinExistence type="predicted"/>
<keyword evidence="3" id="KW-1185">Reference proteome</keyword>
<keyword evidence="1" id="KW-0472">Membrane</keyword>
<name>A0ABX1G0M0_9MICC</name>
<gene>
    <name evidence="2" type="ORF">HED64_02300</name>
</gene>
<dbReference type="InterPro" id="IPR018730">
    <property type="entry name" value="DUF2273"/>
</dbReference>
<organism evidence="2 3">
    <name type="scientific">Paeniglutamicibacter terrestris</name>
    <dbReference type="NCBI Taxonomy" id="2723403"/>
    <lineage>
        <taxon>Bacteria</taxon>
        <taxon>Bacillati</taxon>
        <taxon>Actinomycetota</taxon>
        <taxon>Actinomycetes</taxon>
        <taxon>Micrococcales</taxon>
        <taxon>Micrococcaceae</taxon>
        <taxon>Paeniglutamicibacter</taxon>
    </lineage>
</organism>
<reference evidence="2 3" key="1">
    <citation type="submission" date="2020-04" db="EMBL/GenBank/DDBJ databases">
        <title>Paeniglutamicibacter sp. ANT13_2, a novel actinomycete isolated from sediment in Antarctica.</title>
        <authorList>
            <person name="Sakdapetsiri C."/>
            <person name="Pinyakong O."/>
        </authorList>
    </citation>
    <scope>NUCLEOTIDE SEQUENCE [LARGE SCALE GENOMIC DNA]</scope>
    <source>
        <strain evidence="2 3">ANT13_2</strain>
    </source>
</reference>
<accession>A0ABX1G0M0</accession>
<dbReference type="EMBL" id="JAAWVT010000001">
    <property type="protein sequence ID" value="NKG19538.1"/>
    <property type="molecule type" value="Genomic_DNA"/>
</dbReference>
<protein>
    <recommendedName>
        <fullName evidence="4">DUF2273 domain-containing protein</fullName>
    </recommendedName>
</protein>
<evidence type="ECO:0000256" key="1">
    <source>
        <dbReference type="SAM" id="Phobius"/>
    </source>
</evidence>
<sequence>MTTTRFSVVVGLVLGTVWVFGGFWAMILVAVVATIAFWVGRLLEGRLDLNEIVGRLQGRR</sequence>
<dbReference type="RefSeq" id="WP_168150475.1">
    <property type="nucleotide sequence ID" value="NZ_JAAWVT010000001.1"/>
</dbReference>
<evidence type="ECO:0000313" key="3">
    <source>
        <dbReference type="Proteomes" id="UP000746595"/>
    </source>
</evidence>
<dbReference type="Pfam" id="PF10031">
    <property type="entry name" value="DUF2273"/>
    <property type="match status" value="1"/>
</dbReference>
<evidence type="ECO:0000313" key="2">
    <source>
        <dbReference type="EMBL" id="NKG19538.1"/>
    </source>
</evidence>